<dbReference type="InParanoid" id="A0A0V0QZA3"/>
<dbReference type="AlphaFoldDB" id="A0A0V0QZA3"/>
<evidence type="ECO:0000256" key="2">
    <source>
        <dbReference type="SAM" id="SignalP"/>
    </source>
</evidence>
<proteinExistence type="predicted"/>
<feature type="region of interest" description="Disordered" evidence="1">
    <location>
        <begin position="78"/>
        <end position="108"/>
    </location>
</feature>
<evidence type="ECO:0000256" key="1">
    <source>
        <dbReference type="SAM" id="MobiDB-lite"/>
    </source>
</evidence>
<name>A0A0V0QZA3_PSEPJ</name>
<feature type="signal peptide" evidence="2">
    <location>
        <begin position="1"/>
        <end position="23"/>
    </location>
</feature>
<organism evidence="3 4">
    <name type="scientific">Pseudocohnilembus persalinus</name>
    <name type="common">Ciliate</name>
    <dbReference type="NCBI Taxonomy" id="266149"/>
    <lineage>
        <taxon>Eukaryota</taxon>
        <taxon>Sar</taxon>
        <taxon>Alveolata</taxon>
        <taxon>Ciliophora</taxon>
        <taxon>Intramacronucleata</taxon>
        <taxon>Oligohymenophorea</taxon>
        <taxon>Scuticociliatia</taxon>
        <taxon>Philasterida</taxon>
        <taxon>Pseudocohnilembidae</taxon>
        <taxon>Pseudocohnilembus</taxon>
    </lineage>
</organism>
<dbReference type="OrthoDB" id="10653181at2759"/>
<accession>A0A0V0QZA3</accession>
<dbReference type="Proteomes" id="UP000054937">
    <property type="component" value="Unassembled WGS sequence"/>
</dbReference>
<keyword evidence="2" id="KW-0732">Signal</keyword>
<evidence type="ECO:0000313" key="3">
    <source>
        <dbReference type="EMBL" id="KRX07556.1"/>
    </source>
</evidence>
<reference evidence="3 4" key="1">
    <citation type="journal article" date="2015" name="Sci. Rep.">
        <title>Genome of the facultative scuticociliatosis pathogen Pseudocohnilembus persalinus provides insight into its virulence through horizontal gene transfer.</title>
        <authorList>
            <person name="Xiong J."/>
            <person name="Wang G."/>
            <person name="Cheng J."/>
            <person name="Tian M."/>
            <person name="Pan X."/>
            <person name="Warren A."/>
            <person name="Jiang C."/>
            <person name="Yuan D."/>
            <person name="Miao W."/>
        </authorList>
    </citation>
    <scope>NUCLEOTIDE SEQUENCE [LARGE SCALE GENOMIC DNA]</scope>
    <source>
        <strain evidence="3">36N120E</strain>
    </source>
</reference>
<keyword evidence="4" id="KW-1185">Reference proteome</keyword>
<sequence>MALKYKTFFICFVFYYQIFKVFAVDCTLSSTTTLQNCQLYCRVTYQGQKNYYNQSSQNCEVVQQCDYEQVYNSDDNICENLNQAPPENDQDEDGDDQNSPPFDDKDGEEDYINCINGNIQYINNYRYCICDEGYTSSGTYDNNGALNQCDKQDNSDDIDYSDEDAVDKKMKEIQDSFQSDTIFGIPKVYKFLKYQIIGYQF</sequence>
<comment type="caution">
    <text evidence="3">The sequence shown here is derived from an EMBL/GenBank/DDBJ whole genome shotgun (WGS) entry which is preliminary data.</text>
</comment>
<feature type="chain" id="PRO_5006867649" evidence="2">
    <location>
        <begin position="24"/>
        <end position="201"/>
    </location>
</feature>
<evidence type="ECO:0000313" key="4">
    <source>
        <dbReference type="Proteomes" id="UP000054937"/>
    </source>
</evidence>
<dbReference type="EMBL" id="LDAU01000082">
    <property type="protein sequence ID" value="KRX07556.1"/>
    <property type="molecule type" value="Genomic_DNA"/>
</dbReference>
<protein>
    <submittedName>
        <fullName evidence="3">Uncharacterized protein</fullName>
    </submittedName>
</protein>
<gene>
    <name evidence="3" type="ORF">PPERSA_11105</name>
</gene>